<evidence type="ECO:0000313" key="3">
    <source>
        <dbReference type="EMBL" id="EFI27956.1"/>
    </source>
</evidence>
<dbReference type="InParanoid" id="D6RLU2"/>
<dbReference type="Pfam" id="PF01556">
    <property type="entry name" value="DnaJ_C"/>
    <property type="match status" value="1"/>
</dbReference>
<dbReference type="GO" id="GO:0005829">
    <property type="term" value="C:cytosol"/>
    <property type="evidence" value="ECO:0007669"/>
    <property type="project" value="TreeGrafter"/>
</dbReference>
<dbReference type="KEGG" id="cci:CC1G_14447"/>
<dbReference type="HOGENOM" id="CLU_017633_6_3_1"/>
<keyword evidence="1" id="KW-0143">Chaperone</keyword>
<dbReference type="InterPro" id="IPR051339">
    <property type="entry name" value="DnaJ_subfamily_B"/>
</dbReference>
<dbReference type="AlphaFoldDB" id="D6RLU2"/>
<dbReference type="Gene3D" id="2.60.260.20">
    <property type="entry name" value="Urease metallochaperone UreE, N-terminal domain"/>
    <property type="match status" value="1"/>
</dbReference>
<dbReference type="VEuPathDB" id="FungiDB:CC1G_14447"/>
<dbReference type="InterPro" id="IPR002939">
    <property type="entry name" value="DnaJ_C"/>
</dbReference>
<accession>D6RLU2</accession>
<dbReference type="RefSeq" id="XP_002911450.1">
    <property type="nucleotide sequence ID" value="XM_002911404.1"/>
</dbReference>
<gene>
    <name evidence="3" type="ORF">CC1G_14447</name>
</gene>
<evidence type="ECO:0000256" key="1">
    <source>
        <dbReference type="ARBA" id="ARBA00023186"/>
    </source>
</evidence>
<dbReference type="STRING" id="240176.D6RLU2"/>
<proteinExistence type="predicted"/>
<organism evidence="3 4">
    <name type="scientific">Coprinopsis cinerea (strain Okayama-7 / 130 / ATCC MYA-4618 / FGSC 9003)</name>
    <name type="common">Inky cap fungus</name>
    <name type="synonym">Hormographiella aspergillata</name>
    <dbReference type="NCBI Taxonomy" id="240176"/>
    <lineage>
        <taxon>Eukaryota</taxon>
        <taxon>Fungi</taxon>
        <taxon>Dikarya</taxon>
        <taxon>Basidiomycota</taxon>
        <taxon>Agaricomycotina</taxon>
        <taxon>Agaricomycetes</taxon>
        <taxon>Agaricomycetidae</taxon>
        <taxon>Agaricales</taxon>
        <taxon>Agaricineae</taxon>
        <taxon>Psathyrellaceae</taxon>
        <taxon>Coprinopsis</taxon>
    </lineage>
</organism>
<name>D6RLU2_COPC7</name>
<dbReference type="PANTHER" id="PTHR24078">
    <property type="entry name" value="DNAJ HOMOLOG SUBFAMILY C MEMBER"/>
    <property type="match status" value="1"/>
</dbReference>
<feature type="domain" description="Chaperone DnaJ C-terminal" evidence="2">
    <location>
        <begin position="6"/>
        <end position="102"/>
    </location>
</feature>
<evidence type="ECO:0000259" key="2">
    <source>
        <dbReference type="Pfam" id="PF01556"/>
    </source>
</evidence>
<dbReference type="OrthoDB" id="10250354at2759"/>
<protein>
    <recommendedName>
        <fullName evidence="2">Chaperone DnaJ C-terminal domain-containing protein</fullName>
    </recommendedName>
</protein>
<keyword evidence="4" id="KW-1185">Reference proteome</keyword>
<dbReference type="PANTHER" id="PTHR24078:SF553">
    <property type="entry name" value="DNAJ HOMOLOG SUBFAMILY B MEMBER 5"/>
    <property type="match status" value="1"/>
</dbReference>
<comment type="caution">
    <text evidence="3">The sequence shown here is derived from an EMBL/GenBank/DDBJ whole genome shotgun (WGS) entry which is preliminary data.</text>
</comment>
<dbReference type="GO" id="GO:0051082">
    <property type="term" value="F:unfolded protein binding"/>
    <property type="evidence" value="ECO:0007669"/>
    <property type="project" value="TreeGrafter"/>
</dbReference>
<reference evidence="3 4" key="1">
    <citation type="journal article" date="2010" name="Proc. Natl. Acad. Sci. U.S.A.">
        <title>Insights into evolution of multicellular fungi from the assembled chromosomes of the mushroom Coprinopsis cinerea (Coprinus cinereus).</title>
        <authorList>
            <person name="Stajich J.E."/>
            <person name="Wilke S.K."/>
            <person name="Ahren D."/>
            <person name="Au C.H."/>
            <person name="Birren B.W."/>
            <person name="Borodovsky M."/>
            <person name="Burns C."/>
            <person name="Canback B."/>
            <person name="Casselton L.A."/>
            <person name="Cheng C.K."/>
            <person name="Deng J."/>
            <person name="Dietrich F.S."/>
            <person name="Fargo D.C."/>
            <person name="Farman M.L."/>
            <person name="Gathman A.C."/>
            <person name="Goldberg J."/>
            <person name="Guigo R."/>
            <person name="Hoegger P.J."/>
            <person name="Hooker J.B."/>
            <person name="Huggins A."/>
            <person name="James T.Y."/>
            <person name="Kamada T."/>
            <person name="Kilaru S."/>
            <person name="Kodira C."/>
            <person name="Kues U."/>
            <person name="Kupfer D."/>
            <person name="Kwan H.S."/>
            <person name="Lomsadze A."/>
            <person name="Li W."/>
            <person name="Lilly W.W."/>
            <person name="Ma L.J."/>
            <person name="Mackey A.J."/>
            <person name="Manning G."/>
            <person name="Martin F."/>
            <person name="Muraguchi H."/>
            <person name="Natvig D.O."/>
            <person name="Palmerini H."/>
            <person name="Ramesh M.A."/>
            <person name="Rehmeyer C.J."/>
            <person name="Roe B.A."/>
            <person name="Shenoy N."/>
            <person name="Stanke M."/>
            <person name="Ter-Hovhannisyan V."/>
            <person name="Tunlid A."/>
            <person name="Velagapudi R."/>
            <person name="Vision T.J."/>
            <person name="Zeng Q."/>
            <person name="Zolan M.E."/>
            <person name="Pukkila P.J."/>
        </authorList>
    </citation>
    <scope>NUCLEOTIDE SEQUENCE [LARGE SCALE GENOMIC DNA]</scope>
    <source>
        <strain evidence="4">Okayama-7 / 130 / ATCC MYA-4618 / FGSC 9003</strain>
    </source>
</reference>
<dbReference type="GO" id="GO:0051087">
    <property type="term" value="F:protein-folding chaperone binding"/>
    <property type="evidence" value="ECO:0007669"/>
    <property type="project" value="TreeGrafter"/>
</dbReference>
<evidence type="ECO:0000313" key="4">
    <source>
        <dbReference type="Proteomes" id="UP000001861"/>
    </source>
</evidence>
<dbReference type="EMBL" id="AACS02000004">
    <property type="protein sequence ID" value="EFI27956.1"/>
    <property type="molecule type" value="Genomic_DNA"/>
</dbReference>
<dbReference type="Proteomes" id="UP000001861">
    <property type="component" value="Unassembled WGS sequence"/>
</dbReference>
<sequence>MKSGVLQDIAFIIEEKPHARFTRLEERDDLVLDIQVPWADSMRQFGAEASFTGIDGQPLSVFIDYPRTKSTKGRNVIKGAGMPSRQRGKLVGRGDLIVQWEIISEPEQAKKKPFVKRFWKK</sequence>
<dbReference type="GeneID" id="9378719"/>